<dbReference type="CDD" id="cd00065">
    <property type="entry name" value="FYVE_like_SF"/>
    <property type="match status" value="1"/>
</dbReference>
<evidence type="ECO:0000256" key="5">
    <source>
        <dbReference type="SAM" id="MobiDB-lite"/>
    </source>
</evidence>
<feature type="domain" description="FYVE-type" evidence="6">
    <location>
        <begin position="280"/>
        <end position="334"/>
    </location>
</feature>
<dbReference type="VEuPathDB" id="FungiDB:AeMF1_008527"/>
<reference evidence="7 8" key="1">
    <citation type="submission" date="2019-07" db="EMBL/GenBank/DDBJ databases">
        <title>Genomics analysis of Aphanomyces spp. identifies a new class of oomycete effector associated with host adaptation.</title>
        <authorList>
            <person name="Gaulin E."/>
        </authorList>
    </citation>
    <scope>NUCLEOTIDE SEQUENCE [LARGE SCALE GENOMIC DNA]</scope>
    <source>
        <strain evidence="7 8">ATCC 201684</strain>
    </source>
</reference>
<organism evidence="7 8">
    <name type="scientific">Aphanomyces euteiches</name>
    <dbReference type="NCBI Taxonomy" id="100861"/>
    <lineage>
        <taxon>Eukaryota</taxon>
        <taxon>Sar</taxon>
        <taxon>Stramenopiles</taxon>
        <taxon>Oomycota</taxon>
        <taxon>Saprolegniomycetes</taxon>
        <taxon>Saprolegniales</taxon>
        <taxon>Verrucalvaceae</taxon>
        <taxon>Aphanomyces</taxon>
    </lineage>
</organism>
<dbReference type="InterPro" id="IPR017455">
    <property type="entry name" value="Znf_FYVE-rel"/>
</dbReference>
<keyword evidence="2 4" id="KW-0863">Zinc-finger</keyword>
<dbReference type="Proteomes" id="UP000481153">
    <property type="component" value="Unassembled WGS sequence"/>
</dbReference>
<dbReference type="SUPFAM" id="SSF57903">
    <property type="entry name" value="FYVE/PHD zinc finger"/>
    <property type="match status" value="1"/>
</dbReference>
<evidence type="ECO:0000256" key="2">
    <source>
        <dbReference type="ARBA" id="ARBA00022771"/>
    </source>
</evidence>
<sequence length="468" mass="52937">MATKKLSYYEKLPLPPKYFKCPPLSMDETKQLLFMADSLCIDVVDYATINGGPLNWTLESDENELMTFKADDMNAPPGTRTWAWTTELQGTLAEVMDMFNTDIVDPGEYREYCHKFHMDALDGVRLYFMESTPDHYVGIHWTVNELPGLIKNKDVCFVKNRDWCFLEAHSQIELADGRKGWVRALSSVELNCCPDLKNALGFIRANYHRSGFVFTESVTRPGYLDVTQLQQIDFRGSLSEMFASIEMAERKRDIRELDLKLRIYRLSQTPFLAEHELVSREGRSKCNVCQAKFGLLMRKHRCRKCGEVVCANCSKVWDVKVASIHSSMRVCSLCSCIGSVNRMSGVLRRGTSTYTPSVTEGSTFDFDDTASVASSMSHSGARLRRRQRTPSTARSSSTGSGTGSGTSLYTPQPISIGSNADDDEFSQYTESFMTVPDEPRYMKPKKMIELPPVNHENDMIKIDFSHLG</sequence>
<keyword evidence="1" id="KW-0479">Metal-binding</keyword>
<dbReference type="AlphaFoldDB" id="A0A6G0X5T8"/>
<dbReference type="InterPro" id="IPR000306">
    <property type="entry name" value="Znf_FYVE"/>
</dbReference>
<evidence type="ECO:0000259" key="6">
    <source>
        <dbReference type="PROSITE" id="PS50178"/>
    </source>
</evidence>
<feature type="compositionally biased region" description="Polar residues" evidence="5">
    <location>
        <begin position="408"/>
        <end position="418"/>
    </location>
</feature>
<name>A0A6G0X5T8_9STRA</name>
<dbReference type="Pfam" id="PF01363">
    <property type="entry name" value="FYVE"/>
    <property type="match status" value="1"/>
</dbReference>
<dbReference type="GO" id="GO:0008270">
    <property type="term" value="F:zinc ion binding"/>
    <property type="evidence" value="ECO:0007669"/>
    <property type="project" value="UniProtKB-KW"/>
</dbReference>
<evidence type="ECO:0000256" key="1">
    <source>
        <dbReference type="ARBA" id="ARBA00022723"/>
    </source>
</evidence>
<feature type="region of interest" description="Disordered" evidence="5">
    <location>
        <begin position="375"/>
        <end position="422"/>
    </location>
</feature>
<dbReference type="PANTHER" id="PTHR13510:SF44">
    <property type="entry name" value="RABENOSYN-5"/>
    <property type="match status" value="1"/>
</dbReference>
<evidence type="ECO:0000313" key="8">
    <source>
        <dbReference type="Proteomes" id="UP000481153"/>
    </source>
</evidence>
<dbReference type="InterPro" id="IPR052727">
    <property type="entry name" value="Rab4/Rab5_effector"/>
</dbReference>
<dbReference type="SMART" id="SM00064">
    <property type="entry name" value="FYVE"/>
    <property type="match status" value="1"/>
</dbReference>
<keyword evidence="8" id="KW-1185">Reference proteome</keyword>
<evidence type="ECO:0000256" key="4">
    <source>
        <dbReference type="PROSITE-ProRule" id="PRU00091"/>
    </source>
</evidence>
<dbReference type="InterPro" id="IPR011011">
    <property type="entry name" value="Znf_FYVE_PHD"/>
</dbReference>
<protein>
    <recommendedName>
        <fullName evidence="6">FYVE-type domain-containing protein</fullName>
    </recommendedName>
</protein>
<dbReference type="SUPFAM" id="SSF55961">
    <property type="entry name" value="Bet v1-like"/>
    <property type="match status" value="1"/>
</dbReference>
<feature type="compositionally biased region" description="Low complexity" evidence="5">
    <location>
        <begin position="389"/>
        <end position="399"/>
    </location>
</feature>
<gene>
    <name evidence="7" type="ORF">Ae201684_008247</name>
</gene>
<evidence type="ECO:0000313" key="7">
    <source>
        <dbReference type="EMBL" id="KAF0735336.1"/>
    </source>
</evidence>
<dbReference type="PANTHER" id="PTHR13510">
    <property type="entry name" value="FYVE-FINGER-CONTAINING RAB5 EFFECTOR PROTEIN RABENOSYN-5-RELATED"/>
    <property type="match status" value="1"/>
</dbReference>
<keyword evidence="3" id="KW-0862">Zinc</keyword>
<comment type="caution">
    <text evidence="7">The sequence shown here is derived from an EMBL/GenBank/DDBJ whole genome shotgun (WGS) entry which is preliminary data.</text>
</comment>
<dbReference type="InterPro" id="IPR023393">
    <property type="entry name" value="START-like_dom_sf"/>
</dbReference>
<accession>A0A6G0X5T8</accession>
<dbReference type="InterPro" id="IPR013083">
    <property type="entry name" value="Znf_RING/FYVE/PHD"/>
</dbReference>
<dbReference type="PROSITE" id="PS50178">
    <property type="entry name" value="ZF_FYVE"/>
    <property type="match status" value="1"/>
</dbReference>
<proteinExistence type="predicted"/>
<dbReference type="Gene3D" id="3.30.40.10">
    <property type="entry name" value="Zinc/RING finger domain, C3HC4 (zinc finger)"/>
    <property type="match status" value="1"/>
</dbReference>
<evidence type="ECO:0000256" key="3">
    <source>
        <dbReference type="ARBA" id="ARBA00022833"/>
    </source>
</evidence>
<dbReference type="Gene3D" id="3.30.530.20">
    <property type="match status" value="1"/>
</dbReference>
<dbReference type="EMBL" id="VJMJ01000100">
    <property type="protein sequence ID" value="KAF0735336.1"/>
    <property type="molecule type" value="Genomic_DNA"/>
</dbReference>